<organism evidence="4 5">
    <name type="scientific">Magnaporthiopsis poae (strain ATCC 64411 / 73-15)</name>
    <name type="common">Kentucky bluegrass fungus</name>
    <name type="synonym">Magnaporthe poae</name>
    <dbReference type="NCBI Taxonomy" id="644358"/>
    <lineage>
        <taxon>Eukaryota</taxon>
        <taxon>Fungi</taxon>
        <taxon>Dikarya</taxon>
        <taxon>Ascomycota</taxon>
        <taxon>Pezizomycotina</taxon>
        <taxon>Sordariomycetes</taxon>
        <taxon>Sordariomycetidae</taxon>
        <taxon>Magnaporthales</taxon>
        <taxon>Magnaporthaceae</taxon>
        <taxon>Magnaporthiopsis</taxon>
    </lineage>
</organism>
<keyword evidence="2" id="KW-0472">Membrane</keyword>
<dbReference type="EMBL" id="GL876977">
    <property type="protein sequence ID" value="KLU91306.1"/>
    <property type="molecule type" value="Genomic_DNA"/>
</dbReference>
<feature type="transmembrane region" description="Helical" evidence="2">
    <location>
        <begin position="42"/>
        <end position="69"/>
    </location>
</feature>
<dbReference type="EnsemblFungi" id="MAPG_09827T0">
    <property type="protein sequence ID" value="MAPG_09827T0"/>
    <property type="gene ID" value="MAPG_09827"/>
</dbReference>
<accession>A0A0C4EAZ0</accession>
<protein>
    <submittedName>
        <fullName evidence="3 4">Uncharacterized protein</fullName>
    </submittedName>
</protein>
<dbReference type="AlphaFoldDB" id="A0A0C4EAZ0"/>
<dbReference type="VEuPathDB" id="FungiDB:MAPG_09827"/>
<dbReference type="EMBL" id="ADBL01002519">
    <property type="status" value="NOT_ANNOTATED_CDS"/>
    <property type="molecule type" value="Genomic_DNA"/>
</dbReference>
<evidence type="ECO:0000313" key="3">
    <source>
        <dbReference type="EMBL" id="KLU91306.1"/>
    </source>
</evidence>
<reference evidence="3" key="1">
    <citation type="submission" date="2010-05" db="EMBL/GenBank/DDBJ databases">
        <title>The Genome Sequence of Magnaporthe poae strain ATCC 64411.</title>
        <authorList>
            <consortium name="The Broad Institute Genome Sequencing Platform"/>
            <consortium name="Broad Institute Genome Sequencing Center for Infectious Disease"/>
            <person name="Ma L.-J."/>
            <person name="Dead R."/>
            <person name="Young S."/>
            <person name="Zeng Q."/>
            <person name="Koehrsen M."/>
            <person name="Alvarado L."/>
            <person name="Berlin A."/>
            <person name="Chapman S.B."/>
            <person name="Chen Z."/>
            <person name="Freedman E."/>
            <person name="Gellesch M."/>
            <person name="Goldberg J."/>
            <person name="Griggs A."/>
            <person name="Gujja S."/>
            <person name="Heilman E.R."/>
            <person name="Heiman D."/>
            <person name="Hepburn T."/>
            <person name="Howarth C."/>
            <person name="Jen D."/>
            <person name="Larson L."/>
            <person name="Mehta T."/>
            <person name="Neiman D."/>
            <person name="Pearson M."/>
            <person name="Roberts A."/>
            <person name="Saif S."/>
            <person name="Shea T."/>
            <person name="Shenoy N."/>
            <person name="Sisk P."/>
            <person name="Stolte C."/>
            <person name="Sykes S."/>
            <person name="Walk T."/>
            <person name="White J."/>
            <person name="Yandava C."/>
            <person name="Haas B."/>
            <person name="Nusbaum C."/>
            <person name="Birren B."/>
        </authorList>
    </citation>
    <scope>NUCLEOTIDE SEQUENCE</scope>
    <source>
        <strain evidence="3">ATCC 64411</strain>
    </source>
</reference>
<evidence type="ECO:0000256" key="1">
    <source>
        <dbReference type="SAM" id="MobiDB-lite"/>
    </source>
</evidence>
<proteinExistence type="predicted"/>
<evidence type="ECO:0000313" key="5">
    <source>
        <dbReference type="Proteomes" id="UP000011715"/>
    </source>
</evidence>
<dbReference type="Proteomes" id="UP000011715">
    <property type="component" value="Unassembled WGS sequence"/>
</dbReference>
<sequence>MAWLLFPVAVAAVRRAARWVLLRARPETAAPSFHLEASRRALLAVYGLPTLFSAGAHVWGLVVAVFGGAGPDDRREMTRSTLRFVELDAVFVGLTVLYWVLVEGGWRPAAIMALVSAVLGPGAGVCAAWVWREWTAHSAGLGADGEDVEGGQDGENPEREGAAEDTPLLR</sequence>
<name>A0A0C4EAZ0_MAGP6</name>
<reference evidence="4" key="5">
    <citation type="submission" date="2015-06" db="UniProtKB">
        <authorList>
            <consortium name="EnsemblFungi"/>
        </authorList>
    </citation>
    <scope>IDENTIFICATION</scope>
    <source>
        <strain evidence="4">ATCC 64411</strain>
    </source>
</reference>
<evidence type="ECO:0000313" key="4">
    <source>
        <dbReference type="EnsemblFungi" id="MAPG_09827T0"/>
    </source>
</evidence>
<dbReference type="eggNOG" id="ENOG502RS6C">
    <property type="taxonomic scope" value="Eukaryota"/>
</dbReference>
<dbReference type="OrthoDB" id="2281895at2759"/>
<keyword evidence="5" id="KW-1185">Reference proteome</keyword>
<reference evidence="5" key="2">
    <citation type="submission" date="2010-05" db="EMBL/GenBank/DDBJ databases">
        <title>The genome sequence of Magnaporthe poae strain ATCC 64411.</title>
        <authorList>
            <person name="Ma L.-J."/>
            <person name="Dead R."/>
            <person name="Young S."/>
            <person name="Zeng Q."/>
            <person name="Koehrsen M."/>
            <person name="Alvarado L."/>
            <person name="Berlin A."/>
            <person name="Chapman S.B."/>
            <person name="Chen Z."/>
            <person name="Freedman E."/>
            <person name="Gellesch M."/>
            <person name="Goldberg J."/>
            <person name="Griggs A."/>
            <person name="Gujja S."/>
            <person name="Heilman E.R."/>
            <person name="Heiman D."/>
            <person name="Hepburn T."/>
            <person name="Howarth C."/>
            <person name="Jen D."/>
            <person name="Larson L."/>
            <person name="Mehta T."/>
            <person name="Neiman D."/>
            <person name="Pearson M."/>
            <person name="Roberts A."/>
            <person name="Saif S."/>
            <person name="Shea T."/>
            <person name="Shenoy N."/>
            <person name="Sisk P."/>
            <person name="Stolte C."/>
            <person name="Sykes S."/>
            <person name="Walk T."/>
            <person name="White J."/>
            <person name="Yandava C."/>
            <person name="Haas B."/>
            <person name="Nusbaum C."/>
            <person name="Birren B."/>
        </authorList>
    </citation>
    <scope>NUCLEOTIDE SEQUENCE [LARGE SCALE GENOMIC DNA]</scope>
    <source>
        <strain evidence="5">ATCC 64411 / 73-15</strain>
    </source>
</reference>
<reference evidence="3" key="3">
    <citation type="submission" date="2011-03" db="EMBL/GenBank/DDBJ databases">
        <title>Annotation of Magnaporthe poae ATCC 64411.</title>
        <authorList>
            <person name="Ma L.-J."/>
            <person name="Dead R."/>
            <person name="Young S.K."/>
            <person name="Zeng Q."/>
            <person name="Gargeya S."/>
            <person name="Fitzgerald M."/>
            <person name="Haas B."/>
            <person name="Abouelleil A."/>
            <person name="Alvarado L."/>
            <person name="Arachchi H.M."/>
            <person name="Berlin A."/>
            <person name="Brown A."/>
            <person name="Chapman S.B."/>
            <person name="Chen Z."/>
            <person name="Dunbar C."/>
            <person name="Freedman E."/>
            <person name="Gearin G."/>
            <person name="Gellesch M."/>
            <person name="Goldberg J."/>
            <person name="Griggs A."/>
            <person name="Gujja S."/>
            <person name="Heiman D."/>
            <person name="Howarth C."/>
            <person name="Larson L."/>
            <person name="Lui A."/>
            <person name="MacDonald P.J.P."/>
            <person name="Mehta T."/>
            <person name="Montmayeur A."/>
            <person name="Murphy C."/>
            <person name="Neiman D."/>
            <person name="Pearson M."/>
            <person name="Priest M."/>
            <person name="Roberts A."/>
            <person name="Saif S."/>
            <person name="Shea T."/>
            <person name="Shenoy N."/>
            <person name="Sisk P."/>
            <person name="Stolte C."/>
            <person name="Sykes S."/>
            <person name="Yandava C."/>
            <person name="Wortman J."/>
            <person name="Nusbaum C."/>
            <person name="Birren B."/>
        </authorList>
    </citation>
    <scope>NUCLEOTIDE SEQUENCE</scope>
    <source>
        <strain evidence="3">ATCC 64411</strain>
    </source>
</reference>
<keyword evidence="2" id="KW-1133">Transmembrane helix</keyword>
<feature type="transmembrane region" description="Helical" evidence="2">
    <location>
        <begin position="108"/>
        <end position="131"/>
    </location>
</feature>
<evidence type="ECO:0000256" key="2">
    <source>
        <dbReference type="SAM" id="Phobius"/>
    </source>
</evidence>
<gene>
    <name evidence="3" type="ORF">MAPG_09827</name>
</gene>
<feature type="region of interest" description="Disordered" evidence="1">
    <location>
        <begin position="141"/>
        <end position="170"/>
    </location>
</feature>
<keyword evidence="2" id="KW-0812">Transmembrane</keyword>
<reference evidence="4" key="4">
    <citation type="journal article" date="2015" name="G3 (Bethesda)">
        <title>Genome sequences of three phytopathogenic species of the Magnaporthaceae family of fungi.</title>
        <authorList>
            <person name="Okagaki L.H."/>
            <person name="Nunes C.C."/>
            <person name="Sailsbery J."/>
            <person name="Clay B."/>
            <person name="Brown D."/>
            <person name="John T."/>
            <person name="Oh Y."/>
            <person name="Young N."/>
            <person name="Fitzgerald M."/>
            <person name="Haas B.J."/>
            <person name="Zeng Q."/>
            <person name="Young S."/>
            <person name="Adiconis X."/>
            <person name="Fan L."/>
            <person name="Levin J.Z."/>
            <person name="Mitchell T.K."/>
            <person name="Okubara P.A."/>
            <person name="Farman M.L."/>
            <person name="Kohn L.M."/>
            <person name="Birren B."/>
            <person name="Ma L.-J."/>
            <person name="Dean R.A."/>
        </authorList>
    </citation>
    <scope>NUCLEOTIDE SEQUENCE</scope>
    <source>
        <strain evidence="4">ATCC 64411 / 73-15</strain>
    </source>
</reference>
<feature type="transmembrane region" description="Helical" evidence="2">
    <location>
        <begin position="81"/>
        <end position="102"/>
    </location>
</feature>